<evidence type="ECO:0000313" key="3">
    <source>
        <dbReference type="Proteomes" id="UP001138802"/>
    </source>
</evidence>
<feature type="signal peptide" evidence="1">
    <location>
        <begin position="1"/>
        <end position="33"/>
    </location>
</feature>
<evidence type="ECO:0000256" key="1">
    <source>
        <dbReference type="SAM" id="SignalP"/>
    </source>
</evidence>
<dbReference type="Pfam" id="PF06934">
    <property type="entry name" value="CTI"/>
    <property type="match status" value="1"/>
</dbReference>
<evidence type="ECO:0008006" key="4">
    <source>
        <dbReference type="Google" id="ProtNLM"/>
    </source>
</evidence>
<feature type="chain" id="PRO_5040750428" description="Cytochrome c domain-containing protein" evidence="1">
    <location>
        <begin position="34"/>
        <end position="812"/>
    </location>
</feature>
<dbReference type="InterPro" id="IPR010706">
    <property type="entry name" value="Fatty_acid_cis-trans_isomerase"/>
</dbReference>
<evidence type="ECO:0000313" key="2">
    <source>
        <dbReference type="EMBL" id="MBK1645816.1"/>
    </source>
</evidence>
<sequence length="812" mass="90462">MFSFTIERVHGLMQTRVASGLMVLMITVSSAVASPPQASNDPHASPQRLRAPSYESEVQPIFDRRCLACHGCLGSPCNVKLDSFPGVDRGGYAENPYSVHLLPMQRTDMDAADSTAAWRERGFYPVLERTESPERNLSESLLYRLIDAAQQHNGPGFERAAIDGFRLQRFAGACPATLEALTARLEAHPGLGMPFGLPALSDTEFNTLRDWIAAGSPGPDPQTTERAAQPNNPAEVVAWEAYFNDPDPRQALVSRFIFDHVFLATIVLDGSPGERFRLVRSSTAPATPETLANAGDSFKVPAIQLISTDLPYDDPTGASGIERFWYRLQKITEAPVQKSLFLWQLSLGDIDRYRGLFFEQDWDQNGDLDPPWGIGNPFQIFAAIPPEARYRFLLDNAEVIVGGITYGPVCNGQTATYAIKDQFWVYFVDPSHDASVQDPKLGAESWEVFMDGSPLANADYVSDYEAVRARLNPKGYGLDAVWNGDGANPNAWLTVLRHETNVSVLQGARGGLPRTSWLINYSGLERMYYALVASFQYWSGDPSKLETLLFFNFLRQEFEDAFLLLLPADQRLRIRDEWSQGTIGSIGLEVVPFQDTAMPTATPMAGPDPLLDLARRLADHFGAEISGLPDPLNPYPLEPRQTPARDAVGPIKTADEWEAAMASFTVRAGLGFVPHLPSVIVLRLTDPKAPAAERHRVYSLVANRVYATQYALLFQNAEALPDQDTMSLYPTLVNGFPNLFIDLDLGDANRFIADLKQVASMQDWEQFKGRWAILRNSEHMWPFYDWINHWNTEHRGAAAGWLDLTYYDNPED</sequence>
<comment type="caution">
    <text evidence="2">The sequence shown here is derived from an EMBL/GenBank/DDBJ whole genome shotgun (WGS) entry which is preliminary data.</text>
</comment>
<accession>A0A9X1BA84</accession>
<name>A0A9X1BA84_9GAMM</name>
<organism evidence="2 3">
    <name type="scientific">Thiocapsa imhoffii</name>
    <dbReference type="NCBI Taxonomy" id="382777"/>
    <lineage>
        <taxon>Bacteria</taxon>
        <taxon>Pseudomonadati</taxon>
        <taxon>Pseudomonadota</taxon>
        <taxon>Gammaproteobacteria</taxon>
        <taxon>Chromatiales</taxon>
        <taxon>Chromatiaceae</taxon>
        <taxon>Thiocapsa</taxon>
    </lineage>
</organism>
<proteinExistence type="predicted"/>
<gene>
    <name evidence="2" type="ORF">CKO25_14365</name>
</gene>
<dbReference type="EMBL" id="NRSD01000016">
    <property type="protein sequence ID" value="MBK1645816.1"/>
    <property type="molecule type" value="Genomic_DNA"/>
</dbReference>
<protein>
    <recommendedName>
        <fullName evidence="4">Cytochrome c domain-containing protein</fullName>
    </recommendedName>
</protein>
<dbReference type="RefSeq" id="WP_200388623.1">
    <property type="nucleotide sequence ID" value="NZ_NRSD01000016.1"/>
</dbReference>
<keyword evidence="3" id="KW-1185">Reference proteome</keyword>
<keyword evidence="1" id="KW-0732">Signal</keyword>
<reference evidence="2 3" key="1">
    <citation type="journal article" date="2020" name="Microorganisms">
        <title>Osmotic Adaptation and Compatible Solute Biosynthesis of Phototrophic Bacteria as Revealed from Genome Analyses.</title>
        <authorList>
            <person name="Imhoff J.F."/>
            <person name="Rahn T."/>
            <person name="Kunzel S."/>
            <person name="Keller A."/>
            <person name="Neulinger S.C."/>
        </authorList>
    </citation>
    <scope>NUCLEOTIDE SEQUENCE [LARGE SCALE GENOMIC DNA]</scope>
    <source>
        <strain evidence="2 3">DSM 21303</strain>
    </source>
</reference>
<dbReference type="Proteomes" id="UP001138802">
    <property type="component" value="Unassembled WGS sequence"/>
</dbReference>
<dbReference type="AlphaFoldDB" id="A0A9X1BA84"/>